<dbReference type="EMBL" id="JACPSX010000137">
    <property type="protein sequence ID" value="MBI3014873.1"/>
    <property type="molecule type" value="Genomic_DNA"/>
</dbReference>
<feature type="domain" description="Glycosyltransferase 2-like" evidence="9">
    <location>
        <begin position="12"/>
        <end position="174"/>
    </location>
</feature>
<dbReference type="AlphaFoldDB" id="A0A932M092"/>
<comment type="caution">
    <text evidence="10">The sequence shown here is derived from an EMBL/GenBank/DDBJ whole genome shotgun (WGS) entry which is preliminary data.</text>
</comment>
<keyword evidence="6 8" id="KW-1133">Transmembrane helix</keyword>
<dbReference type="GO" id="GO:0009103">
    <property type="term" value="P:lipopolysaccharide biosynthetic process"/>
    <property type="evidence" value="ECO:0007669"/>
    <property type="project" value="UniProtKB-KW"/>
</dbReference>
<sequence>MSPESSPTLDLTVVIPVFNEAPNLRPLCENLTSALSPLGRTFEILLIDDGSSDESLQIYPELCRKYEQVKVIRLRRNFGQTAAFSAGFDYARGRIIVAMDGDLQNDAADIPALLKKIEEGYDLVSGWRVNRRDKKVTRILPSRIANWLISRLTGVPLHDYGCSLKAYRAEVAKNLALYGELHRFIPVLASMYGATIAEIPVQHHPRRLGKSKYTLSRVFRVVIDLGTILFLKWFLDRPQYVFGRWGLILFSAGLVIDGYLAALKIFWGEDIGTRPLLILGVLLILAGMQIFFTGILAEIQIRTYYESQKKPRYHVREVLSFNETIR</sequence>
<feature type="transmembrane region" description="Helical" evidence="8">
    <location>
        <begin position="247"/>
        <end position="267"/>
    </location>
</feature>
<dbReference type="PANTHER" id="PTHR48090">
    <property type="entry name" value="UNDECAPRENYL-PHOSPHATE 4-DEOXY-4-FORMAMIDO-L-ARABINOSE TRANSFERASE-RELATED"/>
    <property type="match status" value="1"/>
</dbReference>
<dbReference type="Pfam" id="PF00535">
    <property type="entry name" value="Glycos_transf_2"/>
    <property type="match status" value="1"/>
</dbReference>
<evidence type="ECO:0000313" key="11">
    <source>
        <dbReference type="Proteomes" id="UP000741360"/>
    </source>
</evidence>
<evidence type="ECO:0000256" key="8">
    <source>
        <dbReference type="SAM" id="Phobius"/>
    </source>
</evidence>
<proteinExistence type="predicted"/>
<keyword evidence="3" id="KW-0808">Transferase</keyword>
<gene>
    <name evidence="10" type="ORF">HYY65_07430</name>
</gene>
<evidence type="ECO:0000256" key="7">
    <source>
        <dbReference type="ARBA" id="ARBA00023136"/>
    </source>
</evidence>
<dbReference type="GO" id="GO:0005886">
    <property type="term" value="C:plasma membrane"/>
    <property type="evidence" value="ECO:0007669"/>
    <property type="project" value="TreeGrafter"/>
</dbReference>
<name>A0A932M092_UNCTE</name>
<evidence type="ECO:0000259" key="9">
    <source>
        <dbReference type="Pfam" id="PF00535"/>
    </source>
</evidence>
<evidence type="ECO:0000256" key="5">
    <source>
        <dbReference type="ARBA" id="ARBA00022985"/>
    </source>
</evidence>
<keyword evidence="4 8" id="KW-0812">Transmembrane</keyword>
<evidence type="ECO:0000256" key="1">
    <source>
        <dbReference type="ARBA" id="ARBA00022475"/>
    </source>
</evidence>
<keyword evidence="5" id="KW-0448">Lipopolysaccharide biosynthesis</keyword>
<dbReference type="PANTHER" id="PTHR48090:SF3">
    <property type="entry name" value="UNDECAPRENYL-PHOSPHATE 4-DEOXY-4-FORMAMIDO-L-ARABINOSE TRANSFERASE"/>
    <property type="match status" value="1"/>
</dbReference>
<dbReference type="Gene3D" id="3.90.550.10">
    <property type="entry name" value="Spore Coat Polysaccharide Biosynthesis Protein SpsA, Chain A"/>
    <property type="match status" value="1"/>
</dbReference>
<protein>
    <submittedName>
        <fullName evidence="10">Glycosyltransferase family 2 protein</fullName>
    </submittedName>
</protein>
<feature type="transmembrane region" description="Helical" evidence="8">
    <location>
        <begin position="217"/>
        <end position="235"/>
    </location>
</feature>
<dbReference type="InterPro" id="IPR050256">
    <property type="entry name" value="Glycosyltransferase_2"/>
</dbReference>
<feature type="transmembrane region" description="Helical" evidence="8">
    <location>
        <begin position="276"/>
        <end position="297"/>
    </location>
</feature>
<evidence type="ECO:0000256" key="4">
    <source>
        <dbReference type="ARBA" id="ARBA00022692"/>
    </source>
</evidence>
<dbReference type="InterPro" id="IPR029044">
    <property type="entry name" value="Nucleotide-diphossugar_trans"/>
</dbReference>
<evidence type="ECO:0000313" key="10">
    <source>
        <dbReference type="EMBL" id="MBI3014873.1"/>
    </source>
</evidence>
<accession>A0A932M092</accession>
<keyword evidence="2" id="KW-0328">Glycosyltransferase</keyword>
<dbReference type="SUPFAM" id="SSF53448">
    <property type="entry name" value="Nucleotide-diphospho-sugar transferases"/>
    <property type="match status" value="1"/>
</dbReference>
<evidence type="ECO:0000256" key="3">
    <source>
        <dbReference type="ARBA" id="ARBA00022679"/>
    </source>
</evidence>
<dbReference type="Proteomes" id="UP000741360">
    <property type="component" value="Unassembled WGS sequence"/>
</dbReference>
<keyword evidence="7 8" id="KW-0472">Membrane</keyword>
<dbReference type="InterPro" id="IPR001173">
    <property type="entry name" value="Glyco_trans_2-like"/>
</dbReference>
<reference evidence="10" key="1">
    <citation type="submission" date="2020-07" db="EMBL/GenBank/DDBJ databases">
        <title>Huge and variable diversity of episymbiotic CPR bacteria and DPANN archaea in groundwater ecosystems.</title>
        <authorList>
            <person name="He C.Y."/>
            <person name="Keren R."/>
            <person name="Whittaker M."/>
            <person name="Farag I.F."/>
            <person name="Doudna J."/>
            <person name="Cate J.H.D."/>
            <person name="Banfield J.F."/>
        </authorList>
    </citation>
    <scope>NUCLEOTIDE SEQUENCE</scope>
    <source>
        <strain evidence="10">NC_groundwater_717_Ag_S-0.2um_59_8</strain>
    </source>
</reference>
<dbReference type="GO" id="GO:0099621">
    <property type="term" value="F:undecaprenyl-phosphate 4-deoxy-4-formamido-L-arabinose transferase activity"/>
    <property type="evidence" value="ECO:0007669"/>
    <property type="project" value="TreeGrafter"/>
</dbReference>
<keyword evidence="1" id="KW-1003">Cell membrane</keyword>
<evidence type="ECO:0000256" key="6">
    <source>
        <dbReference type="ARBA" id="ARBA00022989"/>
    </source>
</evidence>
<evidence type="ECO:0000256" key="2">
    <source>
        <dbReference type="ARBA" id="ARBA00022676"/>
    </source>
</evidence>
<dbReference type="CDD" id="cd04187">
    <property type="entry name" value="DPM1_like_bac"/>
    <property type="match status" value="1"/>
</dbReference>
<organism evidence="10 11">
    <name type="scientific">Tectimicrobiota bacterium</name>
    <dbReference type="NCBI Taxonomy" id="2528274"/>
    <lineage>
        <taxon>Bacteria</taxon>
        <taxon>Pseudomonadati</taxon>
        <taxon>Nitrospinota/Tectimicrobiota group</taxon>
        <taxon>Candidatus Tectimicrobiota</taxon>
    </lineage>
</organism>